<keyword evidence="7" id="KW-1185">Reference proteome</keyword>
<name>A0ABZ0X276_9GAMM</name>
<evidence type="ECO:0000313" key="7">
    <source>
        <dbReference type="Proteomes" id="UP001324185"/>
    </source>
</evidence>
<feature type="domain" description="Sulfatase-modifying factor enzyme-like" evidence="4">
    <location>
        <begin position="366"/>
        <end position="443"/>
    </location>
</feature>
<reference evidence="6 7" key="1">
    <citation type="submission" date="2023-11" db="EMBL/GenBank/DDBJ databases">
        <title>MicrobeMod: A computational toolkit for identifying prokaryotic methylation and restriction-modification with nanopore sequencing.</title>
        <authorList>
            <person name="Crits-Christoph A."/>
            <person name="Kang S.C."/>
            <person name="Lee H."/>
            <person name="Ostrov N."/>
        </authorList>
    </citation>
    <scope>NUCLEOTIDE SEQUENCE [LARGE SCALE GENOMIC DNA]</scope>
    <source>
        <strain evidence="6 7">DSMZ 16071</strain>
    </source>
</reference>
<dbReference type="InterPro" id="IPR042095">
    <property type="entry name" value="SUMF_sf"/>
</dbReference>
<dbReference type="Proteomes" id="UP001324185">
    <property type="component" value="Chromosome"/>
</dbReference>
<dbReference type="NCBIfam" id="TIGR03440">
    <property type="entry name" value="egtB_TIGR03440"/>
    <property type="match status" value="1"/>
</dbReference>
<accession>A0ABZ0X276</accession>
<gene>
    <name evidence="6" type="primary">egtB</name>
    <name evidence="6" type="ORF">SR900_08360</name>
</gene>
<dbReference type="InterPro" id="IPR016187">
    <property type="entry name" value="CTDL_fold"/>
</dbReference>
<dbReference type="Gene3D" id="3.90.1580.10">
    <property type="entry name" value="paralog of FGE (formylglycine-generating enzyme)"/>
    <property type="match status" value="1"/>
</dbReference>
<dbReference type="Pfam" id="PF03781">
    <property type="entry name" value="FGE-sulfatase"/>
    <property type="match status" value="2"/>
</dbReference>
<evidence type="ECO:0000256" key="1">
    <source>
        <dbReference type="ARBA" id="ARBA00023002"/>
    </source>
</evidence>
<dbReference type="PANTHER" id="PTHR23150">
    <property type="entry name" value="SULFATASE MODIFYING FACTOR 1, 2"/>
    <property type="match status" value="1"/>
</dbReference>
<protein>
    <submittedName>
        <fullName evidence="6">Ergothioneine biosynthesis protein EgtB</fullName>
    </submittedName>
</protein>
<dbReference type="InterPro" id="IPR017806">
    <property type="entry name" value="EgtB"/>
</dbReference>
<comment type="pathway">
    <text evidence="3">Amino-acid biosynthesis; ergothioneine biosynthesis.</text>
</comment>
<dbReference type="PANTHER" id="PTHR23150:SF36">
    <property type="entry name" value="HERCYNINE OXYGENASE"/>
    <property type="match status" value="1"/>
</dbReference>
<organism evidence="6 7">
    <name type="scientific">Kangiella aquimarina</name>
    <dbReference type="NCBI Taxonomy" id="261965"/>
    <lineage>
        <taxon>Bacteria</taxon>
        <taxon>Pseudomonadati</taxon>
        <taxon>Pseudomonadota</taxon>
        <taxon>Gammaproteobacteria</taxon>
        <taxon>Kangiellales</taxon>
        <taxon>Kangiellaceae</taxon>
        <taxon>Kangiella</taxon>
    </lineage>
</organism>
<evidence type="ECO:0000256" key="2">
    <source>
        <dbReference type="ARBA" id="ARBA00023004"/>
    </source>
</evidence>
<sequence>MLDQTKPVGLSDNLEQVLEDFVDVRTFSEKLCEPLKPEDYNLQAIAETSPAKWHLAHTSWFFETFILKKFLPDYTCFNSQFEYLFNSYYNAIGEQYPRPQRGLLSKPDVKVVYRYRQFITEQIKQLVSDLVEANSNNLNDVLSLLRLGINHEQQHQELLLTDIKYNLFQNPLHPAYRDSEDSLPQYSPKEPSLESIKWITFDEKLVSIGVNQTDAPISQSDFVYDNETPRHKFYRHSFEVANRLITNGEYLEFIEHGGYSDPQYWLSDGWDAVRNHQWQAPLYWFKKDGNWFIYTLNGVQPLPLNQPLSHVSYYEADAFARWSGARLLTEQEWESIAISNTPETAMNNFVEDNVLHPVPAADNEQLQQLFGDVWEWTSSSYSAYPGFKPAAGAVGEYNGKFMCNQYVLRGGSCVTSRSHIRKTYRNFFYPDARWQFSGIRLARDH</sequence>
<evidence type="ECO:0000259" key="5">
    <source>
        <dbReference type="Pfam" id="PF12867"/>
    </source>
</evidence>
<keyword evidence="2" id="KW-0408">Iron</keyword>
<evidence type="ECO:0000313" key="6">
    <source>
        <dbReference type="EMBL" id="WQG84476.1"/>
    </source>
</evidence>
<dbReference type="EMBL" id="CP140158">
    <property type="protein sequence ID" value="WQG84476.1"/>
    <property type="molecule type" value="Genomic_DNA"/>
</dbReference>
<dbReference type="RefSeq" id="WP_018624948.1">
    <property type="nucleotide sequence ID" value="NZ_CP140158.1"/>
</dbReference>
<feature type="domain" description="Sulfatase-modifying factor enzyme-like" evidence="4">
    <location>
        <begin position="220"/>
        <end position="335"/>
    </location>
</feature>
<dbReference type="InterPro" id="IPR005532">
    <property type="entry name" value="SUMF_dom"/>
</dbReference>
<dbReference type="InterPro" id="IPR051043">
    <property type="entry name" value="Sulfatase_Mod_Factor_Kinase"/>
</dbReference>
<keyword evidence="1" id="KW-0560">Oxidoreductase</keyword>
<proteinExistence type="predicted"/>
<evidence type="ECO:0000256" key="3">
    <source>
        <dbReference type="ARBA" id="ARBA00037882"/>
    </source>
</evidence>
<dbReference type="Pfam" id="PF12867">
    <property type="entry name" value="DinB_2"/>
    <property type="match status" value="1"/>
</dbReference>
<feature type="domain" description="DinB-like" evidence="5">
    <location>
        <begin position="24"/>
        <end position="158"/>
    </location>
</feature>
<dbReference type="InterPro" id="IPR024775">
    <property type="entry name" value="DinB-like"/>
</dbReference>
<evidence type="ECO:0000259" key="4">
    <source>
        <dbReference type="Pfam" id="PF03781"/>
    </source>
</evidence>
<dbReference type="SUPFAM" id="SSF56436">
    <property type="entry name" value="C-type lectin-like"/>
    <property type="match status" value="1"/>
</dbReference>